<evidence type="ECO:0000256" key="6">
    <source>
        <dbReference type="ARBA" id="ARBA00022490"/>
    </source>
</evidence>
<evidence type="ECO:0000256" key="10">
    <source>
        <dbReference type="ARBA" id="ARBA00023242"/>
    </source>
</evidence>
<dbReference type="AlphaFoldDB" id="A0AAV8YPT4"/>
<accession>A0AAV8YPT4</accession>
<proteinExistence type="inferred from homology"/>
<evidence type="ECO:0000256" key="9">
    <source>
        <dbReference type="ARBA" id="ARBA00022801"/>
    </source>
</evidence>
<keyword evidence="9" id="KW-0378">Hydrolase</keyword>
<dbReference type="GO" id="GO:0016787">
    <property type="term" value="F:hydrolase activity"/>
    <property type="evidence" value="ECO:0007669"/>
    <property type="project" value="UniProtKB-KW"/>
</dbReference>
<dbReference type="PANTHER" id="PTHR22930:SF85">
    <property type="entry name" value="GH03217P-RELATED"/>
    <property type="match status" value="1"/>
</dbReference>
<sequence>MDNDFEDIFENDDEELVQYINDQHIYVVRDRPDNLNNWNDAEFFNRFRLRKATVNRIFLEIQHLLQHRQERYHAIPPLQQLLLALRFYATGCIYITVGDIGGIHKTTAGRIIKRVTESLCTLRANYISMPANENDSANVMQGFYRLARFPRVIGALDCTHIRIQSPGGAQPELFRNRKGYFSLNVQAICSSDNRLLNVVARWPGSVHDSHIFNSSNVRRDFENNVFENAILLGDSGYPLRKYIMTPLANPHGPAENFYNESHIRTRQVIERTFGIWKRRFAVLSLGIKCRIPLAQQIIVATAILHNIAVEERDELPADEAAFVGVLERQPQNIYEGEFGAEIRQKFVQYFANL</sequence>
<dbReference type="GO" id="GO:0005737">
    <property type="term" value="C:cytoplasm"/>
    <property type="evidence" value="ECO:0007669"/>
    <property type="project" value="UniProtKB-SubCell"/>
</dbReference>
<evidence type="ECO:0000256" key="8">
    <source>
        <dbReference type="ARBA" id="ARBA00022723"/>
    </source>
</evidence>
<evidence type="ECO:0000256" key="2">
    <source>
        <dbReference type="ARBA" id="ARBA00004123"/>
    </source>
</evidence>
<evidence type="ECO:0000313" key="14">
    <source>
        <dbReference type="EMBL" id="KAJ8953339.1"/>
    </source>
</evidence>
<keyword evidence="8" id="KW-0479">Metal-binding</keyword>
<evidence type="ECO:0000256" key="7">
    <source>
        <dbReference type="ARBA" id="ARBA00022722"/>
    </source>
</evidence>
<dbReference type="InterPro" id="IPR027806">
    <property type="entry name" value="HARBI1_dom"/>
</dbReference>
<comment type="subcellular location">
    <subcellularLocation>
        <location evidence="3">Cytoplasm</location>
    </subcellularLocation>
    <subcellularLocation>
        <location evidence="2">Nucleus</location>
    </subcellularLocation>
</comment>
<feature type="domain" description="DDE Tnp4" evidence="13">
    <location>
        <begin position="156"/>
        <end position="306"/>
    </location>
</feature>
<comment type="function">
    <text evidence="12">Transposase-derived protein that may have nuclease activity. Does not have transposase activity.</text>
</comment>
<dbReference type="GO" id="GO:0005634">
    <property type="term" value="C:nucleus"/>
    <property type="evidence" value="ECO:0007669"/>
    <property type="project" value="UniProtKB-SubCell"/>
</dbReference>
<dbReference type="Pfam" id="PF13359">
    <property type="entry name" value="DDE_Tnp_4"/>
    <property type="match status" value="1"/>
</dbReference>
<dbReference type="InterPro" id="IPR045249">
    <property type="entry name" value="HARBI1-like"/>
</dbReference>
<gene>
    <name evidence="14" type="ORF">NQ314_007372</name>
</gene>
<keyword evidence="7" id="KW-0540">Nuclease</keyword>
<organism evidence="14 15">
    <name type="scientific">Rhamnusium bicolor</name>
    <dbReference type="NCBI Taxonomy" id="1586634"/>
    <lineage>
        <taxon>Eukaryota</taxon>
        <taxon>Metazoa</taxon>
        <taxon>Ecdysozoa</taxon>
        <taxon>Arthropoda</taxon>
        <taxon>Hexapoda</taxon>
        <taxon>Insecta</taxon>
        <taxon>Pterygota</taxon>
        <taxon>Neoptera</taxon>
        <taxon>Endopterygota</taxon>
        <taxon>Coleoptera</taxon>
        <taxon>Polyphaga</taxon>
        <taxon>Cucujiformia</taxon>
        <taxon>Chrysomeloidea</taxon>
        <taxon>Cerambycidae</taxon>
        <taxon>Lepturinae</taxon>
        <taxon>Rhagiini</taxon>
        <taxon>Rhamnusium</taxon>
    </lineage>
</organism>
<comment type="similarity">
    <text evidence="4">Belongs to the HARBI1 family.</text>
</comment>
<evidence type="ECO:0000256" key="11">
    <source>
        <dbReference type="ARBA" id="ARBA00030126"/>
    </source>
</evidence>
<protein>
    <recommendedName>
        <fullName evidence="5">Putative nuclease HARBI1</fullName>
    </recommendedName>
    <alternativeName>
        <fullName evidence="11">Harbinger transposase-derived nuclease</fullName>
    </alternativeName>
</protein>
<evidence type="ECO:0000256" key="12">
    <source>
        <dbReference type="ARBA" id="ARBA00045850"/>
    </source>
</evidence>
<dbReference type="GO" id="GO:0004518">
    <property type="term" value="F:nuclease activity"/>
    <property type="evidence" value="ECO:0007669"/>
    <property type="project" value="UniProtKB-KW"/>
</dbReference>
<keyword evidence="15" id="KW-1185">Reference proteome</keyword>
<keyword evidence="6" id="KW-0963">Cytoplasm</keyword>
<dbReference type="PRINTS" id="PR02086">
    <property type="entry name" value="PUTNUCHARBI1"/>
</dbReference>
<evidence type="ECO:0000256" key="5">
    <source>
        <dbReference type="ARBA" id="ARBA00015519"/>
    </source>
</evidence>
<evidence type="ECO:0000313" key="15">
    <source>
        <dbReference type="Proteomes" id="UP001162156"/>
    </source>
</evidence>
<reference evidence="14" key="1">
    <citation type="journal article" date="2023" name="Insect Mol. Biol.">
        <title>Genome sequencing provides insights into the evolution of gene families encoding plant cell wall-degrading enzymes in longhorned beetles.</title>
        <authorList>
            <person name="Shin N.R."/>
            <person name="Okamura Y."/>
            <person name="Kirsch R."/>
            <person name="Pauchet Y."/>
        </authorList>
    </citation>
    <scope>NUCLEOTIDE SEQUENCE</scope>
    <source>
        <strain evidence="14">RBIC_L_NR</strain>
    </source>
</reference>
<comment type="caution">
    <text evidence="14">The sequence shown here is derived from an EMBL/GenBank/DDBJ whole genome shotgun (WGS) entry which is preliminary data.</text>
</comment>
<evidence type="ECO:0000256" key="4">
    <source>
        <dbReference type="ARBA" id="ARBA00006958"/>
    </source>
</evidence>
<dbReference type="Proteomes" id="UP001162156">
    <property type="component" value="Unassembled WGS sequence"/>
</dbReference>
<evidence type="ECO:0000256" key="3">
    <source>
        <dbReference type="ARBA" id="ARBA00004496"/>
    </source>
</evidence>
<name>A0AAV8YPT4_9CUCU</name>
<dbReference type="EMBL" id="JANEYF010001971">
    <property type="protein sequence ID" value="KAJ8953339.1"/>
    <property type="molecule type" value="Genomic_DNA"/>
</dbReference>
<evidence type="ECO:0000259" key="13">
    <source>
        <dbReference type="Pfam" id="PF13359"/>
    </source>
</evidence>
<keyword evidence="10" id="KW-0539">Nucleus</keyword>
<comment type="cofactor">
    <cofactor evidence="1">
        <name>a divalent metal cation</name>
        <dbReference type="ChEBI" id="CHEBI:60240"/>
    </cofactor>
</comment>
<dbReference type="InterPro" id="IPR026103">
    <property type="entry name" value="HARBI1_animal"/>
</dbReference>
<evidence type="ECO:0000256" key="1">
    <source>
        <dbReference type="ARBA" id="ARBA00001968"/>
    </source>
</evidence>
<dbReference type="GO" id="GO:0046872">
    <property type="term" value="F:metal ion binding"/>
    <property type="evidence" value="ECO:0007669"/>
    <property type="project" value="UniProtKB-KW"/>
</dbReference>
<dbReference type="PANTHER" id="PTHR22930">
    <property type="match status" value="1"/>
</dbReference>